<organism evidence="1">
    <name type="scientific">Hepacivirus hominis</name>
    <dbReference type="NCBI Taxonomy" id="3052230"/>
    <lineage>
        <taxon>Viruses</taxon>
        <taxon>Riboviria</taxon>
        <taxon>Orthornavirae</taxon>
        <taxon>Kitrinoviricota</taxon>
        <taxon>Flasuviricetes</taxon>
        <taxon>Amarillovirales</taxon>
        <taxon>Flaviviridae</taxon>
        <taxon>Hepacivirus</taxon>
    </lineage>
</organism>
<feature type="non-terminal residue" evidence="1">
    <location>
        <position position="1"/>
    </location>
</feature>
<sequence>KVLVVLLLLAGVGGENHHYLGGKRAQTTFALTRFFTRGPRQDVQLI</sequence>
<evidence type="ECO:0000313" key="1">
    <source>
        <dbReference type="EMBL" id="AAO87990.1"/>
    </source>
</evidence>
<protein>
    <submittedName>
        <fullName evidence="1">Polyprotein</fullName>
    </submittedName>
</protein>
<name>Q80I22_9HEPC</name>
<dbReference type="euHCVdb" id="AY194782"/>
<accession>Q80I22</accession>
<dbReference type="EMBL" id="AY194782">
    <property type="protein sequence ID" value="AAO87990.1"/>
    <property type="molecule type" value="Genomic_RNA"/>
</dbReference>
<reference evidence="1" key="1">
    <citation type="journal article" date="2004" name="J. Infect. Dis.">
        <title>Complexity and diversity of hepatitis C virus RNA in african americans and whites: analysis of the envelope-coding domain.</title>
        <authorList>
            <person name="Keenan E.D."/>
            <person name="Rouster S.D."/>
            <person name="Shire N.J."/>
            <person name="Horn P.S."/>
            <person name="Sherman K.E."/>
        </authorList>
    </citation>
    <scope>NUCLEOTIDE SEQUENCE</scope>
</reference>
<feature type="non-terminal residue" evidence="1">
    <location>
        <position position="46"/>
    </location>
</feature>
<proteinExistence type="predicted"/>